<protein>
    <submittedName>
        <fullName evidence="2">6-bladed beta-propeller</fullName>
    </submittedName>
</protein>
<accession>A0A9Q5SP61</accession>
<gene>
    <name evidence="2" type="ORF">B5F96_17900</name>
</gene>
<comment type="caution">
    <text evidence="2">The sequence shown here is derived from an EMBL/GenBank/DDBJ whole genome shotgun (WGS) entry which is preliminary data.</text>
</comment>
<evidence type="ECO:0000313" key="3">
    <source>
        <dbReference type="Proteomes" id="UP000195975"/>
    </source>
</evidence>
<dbReference type="Pfam" id="PF17170">
    <property type="entry name" value="DUF5128"/>
    <property type="match status" value="1"/>
</dbReference>
<evidence type="ECO:0000256" key="1">
    <source>
        <dbReference type="SAM" id="SignalP"/>
    </source>
</evidence>
<dbReference type="EMBL" id="NFIJ01000036">
    <property type="protein sequence ID" value="OUO01120.1"/>
    <property type="molecule type" value="Genomic_DNA"/>
</dbReference>
<sequence>MLIFTKISKQITMKTQTFISTCAIAATLLLSNCGNKQDTTSSSNKNQLLIVEYKNLNNRKIELPLSHFIEDFRIVRLDNSDEALFKAWTITPSNNYIGIRQSGAPFKLFDKDGKFLCDVGRIGQGPGEYEISIYDEIIDEKGGRIFLAPFFGKKIMVYGLDGKWIKDIPLKGRVQKPKMRLNEDGTLSIVHMSFSEAEPLAFCIDMEGEIVKRLPVSKNMIVQNFDGEIFSYQNGGEFDFFHTANDTLWTYNNTENRLEARFAMHFPDPDNKPIHIYLNIPQGIFANCYYWDVTTNQPGESSTYFIDRQTGKGQKFDLMNDFFGNLPASTNFNKGYNIQNFEPMVLKEKIKEHIASGKCPDKDKEKLKSFAKSLNENDNNLLFIGKLKK</sequence>
<dbReference type="AlphaFoldDB" id="A0A9Q5SP61"/>
<evidence type="ECO:0000313" key="2">
    <source>
        <dbReference type="EMBL" id="OUO01120.1"/>
    </source>
</evidence>
<name>A0A9Q5SP61_9BACT</name>
<organism evidence="2 3">
    <name type="scientific">Parabacteroides johnsonii</name>
    <dbReference type="NCBI Taxonomy" id="387661"/>
    <lineage>
        <taxon>Bacteria</taxon>
        <taxon>Pseudomonadati</taxon>
        <taxon>Bacteroidota</taxon>
        <taxon>Bacteroidia</taxon>
        <taxon>Bacteroidales</taxon>
        <taxon>Tannerellaceae</taxon>
        <taxon>Parabacteroides</taxon>
    </lineage>
</organism>
<proteinExistence type="predicted"/>
<feature type="chain" id="PRO_5040199357" evidence="1">
    <location>
        <begin position="26"/>
        <end position="389"/>
    </location>
</feature>
<feature type="signal peptide" evidence="1">
    <location>
        <begin position="1"/>
        <end position="25"/>
    </location>
</feature>
<dbReference type="Proteomes" id="UP000195975">
    <property type="component" value="Unassembled WGS sequence"/>
</dbReference>
<keyword evidence="1" id="KW-0732">Signal</keyword>
<reference evidence="3" key="1">
    <citation type="submission" date="2017-04" db="EMBL/GenBank/DDBJ databases">
        <title>Function of individual gut microbiota members based on whole genome sequencing of pure cultures obtained from chicken caecum.</title>
        <authorList>
            <person name="Medvecky M."/>
            <person name="Cejkova D."/>
            <person name="Polansky O."/>
            <person name="Karasova D."/>
            <person name="Kubasova T."/>
            <person name="Cizek A."/>
            <person name="Rychlik I."/>
        </authorList>
    </citation>
    <scope>NUCLEOTIDE SEQUENCE [LARGE SCALE GENOMIC DNA]</scope>
    <source>
        <strain evidence="3">An42</strain>
    </source>
</reference>